<dbReference type="InterPro" id="IPR030802">
    <property type="entry name" value="Permease_MalE"/>
</dbReference>
<keyword evidence="14" id="KW-1185">Reference proteome</keyword>
<dbReference type="EMBL" id="JPUA01000003">
    <property type="protein sequence ID" value="OWV31416.1"/>
    <property type="molecule type" value="Genomic_DNA"/>
</dbReference>
<dbReference type="NCBIfam" id="TIGR00056">
    <property type="entry name" value="MlaE family lipid ABC transporter permease subunit"/>
    <property type="match status" value="1"/>
</dbReference>
<comment type="subcellular location">
    <subcellularLocation>
        <location evidence="2 12">Cell inner membrane</location>
        <topology evidence="2 12">Multi-pass membrane protein</topology>
    </subcellularLocation>
</comment>
<dbReference type="NCBIfam" id="NF033619">
    <property type="entry name" value="perm_MlaE_1"/>
    <property type="match status" value="1"/>
</dbReference>
<dbReference type="AlphaFoldDB" id="A0A246S4N4"/>
<evidence type="ECO:0000313" key="14">
    <source>
        <dbReference type="Proteomes" id="UP000197334"/>
    </source>
</evidence>
<evidence type="ECO:0000313" key="13">
    <source>
        <dbReference type="EMBL" id="OWV31416.1"/>
    </source>
</evidence>
<comment type="similarity">
    <text evidence="3 12">Belongs to the MlaE permease family.</text>
</comment>
<keyword evidence="9 12" id="KW-0812">Transmembrane</keyword>
<evidence type="ECO:0000256" key="10">
    <source>
        <dbReference type="ARBA" id="ARBA00022989"/>
    </source>
</evidence>
<dbReference type="Pfam" id="PF02405">
    <property type="entry name" value="MlaE"/>
    <property type="match status" value="1"/>
</dbReference>
<dbReference type="GO" id="GO:0005548">
    <property type="term" value="F:phospholipid transporter activity"/>
    <property type="evidence" value="ECO:0007669"/>
    <property type="project" value="TreeGrafter"/>
</dbReference>
<evidence type="ECO:0000256" key="4">
    <source>
        <dbReference type="ARBA" id="ARBA00011380"/>
    </source>
</evidence>
<comment type="caution">
    <text evidence="13">The sequence shown here is derived from an EMBL/GenBank/DDBJ whole genome shotgun (WGS) entry which is preliminary data.</text>
</comment>
<dbReference type="InterPro" id="IPR053408">
    <property type="entry name" value="MlaE_Permease"/>
</dbReference>
<evidence type="ECO:0000256" key="9">
    <source>
        <dbReference type="ARBA" id="ARBA00022692"/>
    </source>
</evidence>
<keyword evidence="8 12" id="KW-0997">Cell inner membrane</keyword>
<reference evidence="13 14" key="1">
    <citation type="submission" date="2014-08" db="EMBL/GenBank/DDBJ databases">
        <title>Draft genome sequence of a novel L-asparaginase producing marine bacterium, Halomonas campaniensis.</title>
        <authorList>
            <person name="Sundarakrishnan B."/>
            <person name="Moushumi Priya A."/>
            <person name="Raman G."/>
            <person name="Sakthivel N."/>
            <person name="Park S."/>
            <person name="Jayachandran S."/>
        </authorList>
    </citation>
    <scope>NUCLEOTIDE SEQUENCE [LARGE SCALE GENOMIC DNA]</scope>
    <source>
        <strain evidence="13 14">SK03</strain>
    </source>
</reference>
<evidence type="ECO:0000256" key="11">
    <source>
        <dbReference type="ARBA" id="ARBA00023136"/>
    </source>
</evidence>
<accession>A0A246S4N4</accession>
<keyword evidence="7" id="KW-1003">Cell membrane</keyword>
<dbReference type="GO" id="GO:0043190">
    <property type="term" value="C:ATP-binding cassette (ABC) transporter complex"/>
    <property type="evidence" value="ECO:0007669"/>
    <property type="project" value="InterPro"/>
</dbReference>
<comment type="subunit">
    <text evidence="4">The complex is composed of two ATP-binding proteins (MlaF), two transmembrane proteins (MlaE), two cytoplasmic solute-binding proteins (MlaB) and six periplasmic solute-binding proteins (MlaD).</text>
</comment>
<evidence type="ECO:0000256" key="5">
    <source>
        <dbReference type="ARBA" id="ARBA00020857"/>
    </source>
</evidence>
<evidence type="ECO:0000256" key="8">
    <source>
        <dbReference type="ARBA" id="ARBA00022519"/>
    </source>
</evidence>
<evidence type="ECO:0000256" key="2">
    <source>
        <dbReference type="ARBA" id="ARBA00004429"/>
    </source>
</evidence>
<feature type="transmembrane region" description="Helical" evidence="12">
    <location>
        <begin position="153"/>
        <end position="176"/>
    </location>
</feature>
<protein>
    <recommendedName>
        <fullName evidence="5">Intermembrane phospholipid transport system permease protein MlaE</fullName>
    </recommendedName>
</protein>
<evidence type="ECO:0000256" key="12">
    <source>
        <dbReference type="RuleBase" id="RU362044"/>
    </source>
</evidence>
<dbReference type="STRING" id="213554.FF32_17590"/>
<comment type="caution">
    <text evidence="12">Lacks conserved residue(s) required for the propagation of feature annotation.</text>
</comment>
<dbReference type="OrthoDB" id="9806241at2"/>
<evidence type="ECO:0000256" key="3">
    <source>
        <dbReference type="ARBA" id="ARBA00007556"/>
    </source>
</evidence>
<keyword evidence="11 12" id="KW-0472">Membrane</keyword>
<gene>
    <name evidence="13" type="ORF">JI62_02060</name>
</gene>
<dbReference type="InterPro" id="IPR003453">
    <property type="entry name" value="ABC_MlaE_roteobac"/>
</dbReference>
<evidence type="ECO:0000256" key="7">
    <source>
        <dbReference type="ARBA" id="ARBA00022475"/>
    </source>
</evidence>
<comment type="function">
    <text evidence="1">Part of the ABC transporter complex MlaFEDB, which is involved in a phospholipid transport pathway that maintains lipid asymmetry in the outer membrane by retrograde trafficking of phospholipids from the outer membrane to the inner membrane. Probably responsible for the translocation of the substrate across the membrane.</text>
</comment>
<dbReference type="Proteomes" id="UP000197334">
    <property type="component" value="Unassembled WGS sequence"/>
</dbReference>
<proteinExistence type="inferred from homology"/>
<feature type="transmembrane region" description="Helical" evidence="12">
    <location>
        <begin position="243"/>
        <end position="263"/>
    </location>
</feature>
<sequence>MQSKFSNSAARITRLGRRGCDLMEALGRAGVFLFQSAVGVPSREGWRLWLHQMHFVGVLSLAIVLVSGLFIGMVLALQGYTILVDFGAEQALGQMVALSLLRELAPVVAALLFAGRAGSALTAEIGLMKATEQLTSMEMIGVDPLRRVVAPRLWAGFVSLPILTVGFSVVGIWGGYLVGVEWLGVFEGSYWSNMQASVAFVDDIGNGMIKSAVFALVVTWIAVFQGYDLVPTSEGISRATTRTVVYSSLAVLGLDFVLTAIMFGGL</sequence>
<evidence type="ECO:0000256" key="6">
    <source>
        <dbReference type="ARBA" id="ARBA00022448"/>
    </source>
</evidence>
<dbReference type="PANTHER" id="PTHR30188:SF4">
    <property type="entry name" value="PROTEIN TRIGALACTOSYLDIACYLGLYCEROL 1, CHLOROPLASTIC"/>
    <property type="match status" value="1"/>
</dbReference>
<keyword evidence="6" id="KW-0813">Transport</keyword>
<dbReference type="RefSeq" id="WP_088698573.1">
    <property type="nucleotide sequence ID" value="NZ_JPUA01000003.1"/>
</dbReference>
<organism evidence="13 14">
    <name type="scientific">Halomonas campaniensis</name>
    <dbReference type="NCBI Taxonomy" id="213554"/>
    <lineage>
        <taxon>Bacteria</taxon>
        <taxon>Pseudomonadati</taxon>
        <taxon>Pseudomonadota</taxon>
        <taxon>Gammaproteobacteria</taxon>
        <taxon>Oceanospirillales</taxon>
        <taxon>Halomonadaceae</taxon>
        <taxon>Halomonas</taxon>
    </lineage>
</organism>
<feature type="transmembrane region" description="Helical" evidence="12">
    <location>
        <begin position="212"/>
        <end position="231"/>
    </location>
</feature>
<keyword evidence="10 12" id="KW-1133">Transmembrane helix</keyword>
<evidence type="ECO:0000256" key="1">
    <source>
        <dbReference type="ARBA" id="ARBA00002460"/>
    </source>
</evidence>
<feature type="transmembrane region" description="Helical" evidence="12">
    <location>
        <begin position="55"/>
        <end position="84"/>
    </location>
</feature>
<dbReference type="PANTHER" id="PTHR30188">
    <property type="entry name" value="ABC TRANSPORTER PERMEASE PROTEIN-RELATED"/>
    <property type="match status" value="1"/>
</dbReference>
<name>A0A246S4N4_9GAMM</name>